<dbReference type="InterPro" id="IPR005039">
    <property type="entry name" value="Ant_C"/>
</dbReference>
<dbReference type="GO" id="GO:0003677">
    <property type="term" value="F:DNA binding"/>
    <property type="evidence" value="ECO:0007669"/>
    <property type="project" value="InterPro"/>
</dbReference>
<feature type="domain" description="Antirepressor protein C-terminal" evidence="1">
    <location>
        <begin position="124"/>
        <end position="229"/>
    </location>
</feature>
<name>A0A7V8FSW6_9BURK</name>
<gene>
    <name evidence="2" type="ORF">GAK35_04205</name>
</gene>
<proteinExistence type="predicted"/>
<sequence>MSNITIAATAATMTSREVAELTGKGHFHVMRDIRAMLGELSLEEGGYIQNWRHPQNGQSYEEFALPKDLTITLVSGYSVAMRHRIVTRWQELEADAADPVKTLNDPSKLRQVLLGYTEKVLALEHQVEELAPKAEALDRLETGSDGSFCLTDAAKALQVPPRKFVARLQQMGWIYRRPMGSGWLAYQDRLTMGVMEHKVTTGDKSDGTEWTSTQVRVTAKGMARLALVIAKEPVSA</sequence>
<dbReference type="Pfam" id="PF09669">
    <property type="entry name" value="Phage_pRha"/>
    <property type="match status" value="1"/>
</dbReference>
<dbReference type="InterPro" id="IPR014054">
    <property type="entry name" value="Phage_regulatory_Rha"/>
</dbReference>
<dbReference type="Proteomes" id="UP000462435">
    <property type="component" value="Unassembled WGS sequence"/>
</dbReference>
<organism evidence="2 3">
    <name type="scientific">Herbaspirillum frisingense</name>
    <dbReference type="NCBI Taxonomy" id="92645"/>
    <lineage>
        <taxon>Bacteria</taxon>
        <taxon>Pseudomonadati</taxon>
        <taxon>Pseudomonadota</taxon>
        <taxon>Betaproteobacteria</taxon>
        <taxon>Burkholderiales</taxon>
        <taxon>Oxalobacteraceae</taxon>
        <taxon>Herbaspirillum</taxon>
    </lineage>
</organism>
<protein>
    <recommendedName>
        <fullName evidence="1">Antirepressor protein C-terminal domain-containing protein</fullName>
    </recommendedName>
</protein>
<accession>A0A7V8FSW6</accession>
<dbReference type="EMBL" id="WNDX01000221">
    <property type="protein sequence ID" value="KAF1035367.1"/>
    <property type="molecule type" value="Genomic_DNA"/>
</dbReference>
<evidence type="ECO:0000313" key="2">
    <source>
        <dbReference type="EMBL" id="KAF1035367.1"/>
    </source>
</evidence>
<reference evidence="3" key="1">
    <citation type="journal article" date="2020" name="MBio">
        <title>Horizontal gene transfer to a defensive symbiont with a reduced genome amongst a multipartite beetle microbiome.</title>
        <authorList>
            <person name="Waterworth S.C."/>
            <person name="Florez L.V."/>
            <person name="Rees E.R."/>
            <person name="Hertweck C."/>
            <person name="Kaltenpoth M."/>
            <person name="Kwan J.C."/>
        </authorList>
    </citation>
    <scope>NUCLEOTIDE SEQUENCE [LARGE SCALE GENOMIC DNA]</scope>
</reference>
<dbReference type="AlphaFoldDB" id="A0A7V8FSW6"/>
<dbReference type="Pfam" id="PF03374">
    <property type="entry name" value="ANT"/>
    <property type="match status" value="1"/>
</dbReference>
<comment type="caution">
    <text evidence="2">The sequence shown here is derived from an EMBL/GenBank/DDBJ whole genome shotgun (WGS) entry which is preliminary data.</text>
</comment>
<evidence type="ECO:0000259" key="1">
    <source>
        <dbReference type="Pfam" id="PF03374"/>
    </source>
</evidence>
<evidence type="ECO:0000313" key="3">
    <source>
        <dbReference type="Proteomes" id="UP000462435"/>
    </source>
</evidence>